<dbReference type="AlphaFoldDB" id="A0A3E0I671"/>
<accession>A0A3E0I671</accession>
<evidence type="ECO:0000313" key="2">
    <source>
        <dbReference type="Proteomes" id="UP000256269"/>
    </source>
</evidence>
<proteinExistence type="predicted"/>
<reference evidence="1 2" key="1">
    <citation type="submission" date="2018-08" db="EMBL/GenBank/DDBJ databases">
        <title>Genomic Encyclopedia of Archaeal and Bacterial Type Strains, Phase II (KMG-II): from individual species to whole genera.</title>
        <authorList>
            <person name="Goeker M."/>
        </authorList>
    </citation>
    <scope>NUCLEOTIDE SEQUENCE [LARGE SCALE GENOMIC DNA]</scope>
    <source>
        <strain evidence="1 2">DSM 45791</strain>
    </source>
</reference>
<protein>
    <submittedName>
        <fullName evidence="1">Uncharacterized protein</fullName>
    </submittedName>
</protein>
<keyword evidence="2" id="KW-1185">Reference proteome</keyword>
<gene>
    <name evidence="1" type="ORF">BCF44_102369</name>
</gene>
<evidence type="ECO:0000313" key="1">
    <source>
        <dbReference type="EMBL" id="REH54137.1"/>
    </source>
</evidence>
<dbReference type="Proteomes" id="UP000256269">
    <property type="component" value="Unassembled WGS sequence"/>
</dbReference>
<comment type="caution">
    <text evidence="1">The sequence shown here is derived from an EMBL/GenBank/DDBJ whole genome shotgun (WGS) entry which is preliminary data.</text>
</comment>
<name>A0A3E0I671_9PSEU</name>
<dbReference type="EMBL" id="QUNO01000002">
    <property type="protein sequence ID" value="REH54137.1"/>
    <property type="molecule type" value="Genomic_DNA"/>
</dbReference>
<sequence length="201" mass="20267">MVDQSWLPPAQNPPVPNLAALNQAAPNPAVLNPPIANPAVPNLAVPNPAAPNPVKKRTGLKVVGGIVAGMVVFGLGAAAGSGGSRTAAPAAVKTVTVAVPGPTQTVVETLTVQPTTTQPPGPKTQVTNGTFQVGTDIVAGRWKTDGPGAGSLGSCYWERERNDSGDFSAIIANDNISGPTSITVSAGEFVKFDGGCDWSHS</sequence>
<organism evidence="1 2">
    <name type="scientific">Kutzneria buriramensis</name>
    <dbReference type="NCBI Taxonomy" id="1045776"/>
    <lineage>
        <taxon>Bacteria</taxon>
        <taxon>Bacillati</taxon>
        <taxon>Actinomycetota</taxon>
        <taxon>Actinomycetes</taxon>
        <taxon>Pseudonocardiales</taxon>
        <taxon>Pseudonocardiaceae</taxon>
        <taxon>Kutzneria</taxon>
    </lineage>
</organism>